<organism evidence="1 2">
    <name type="scientific">Vibrio caribbeanicus ATCC BAA-2122</name>
    <dbReference type="NCBI Taxonomy" id="796620"/>
    <lineage>
        <taxon>Bacteria</taxon>
        <taxon>Pseudomonadati</taxon>
        <taxon>Pseudomonadota</taxon>
        <taxon>Gammaproteobacteria</taxon>
        <taxon>Vibrionales</taxon>
        <taxon>Vibrionaceae</taxon>
        <taxon>Vibrio</taxon>
    </lineage>
</organism>
<comment type="caution">
    <text evidence="1">The sequence shown here is derived from an EMBL/GenBank/DDBJ whole genome shotgun (WGS) entry which is preliminary data.</text>
</comment>
<gene>
    <name evidence="1" type="ORF">VIBC2010_04989</name>
</gene>
<evidence type="ECO:0000313" key="1">
    <source>
        <dbReference type="EMBL" id="EFP96506.1"/>
    </source>
</evidence>
<name>E3BKC1_9VIBR</name>
<sequence length="59" mass="6755">MVDGMKYWSSLAGLVCGQCYSILFQVVDKIVEKRPNEKLHSVFSFRDVSKLLILVTKAY</sequence>
<proteinExistence type="predicted"/>
<dbReference type="EMBL" id="AEIU01000074">
    <property type="protein sequence ID" value="EFP96506.1"/>
    <property type="molecule type" value="Genomic_DNA"/>
</dbReference>
<dbReference type="Proteomes" id="UP000002943">
    <property type="component" value="Unassembled WGS sequence"/>
</dbReference>
<protein>
    <submittedName>
        <fullName evidence="1">Uncharacterized protein</fullName>
    </submittedName>
</protein>
<reference evidence="1 2" key="1">
    <citation type="journal article" date="2012" name="Int. J. Syst. Evol. Microbiol.">
        <title>Vibrio caribbeanicus sp. nov., isolated from the marine sponge Scleritoderma cyanea.</title>
        <authorList>
            <person name="Hoffmann M."/>
            <person name="Monday S.R."/>
            <person name="Allard M.W."/>
            <person name="Strain E.A."/>
            <person name="Whittaker P."/>
            <person name="Naum M."/>
            <person name="McCarthy P.J."/>
            <person name="Lopez J.V."/>
            <person name="Fischer M."/>
            <person name="Brown E.W."/>
        </authorList>
    </citation>
    <scope>NUCLEOTIDE SEQUENCE [LARGE SCALE GENOMIC DNA]</scope>
    <source>
        <strain evidence="1 2">ATCC BAA-2122</strain>
    </source>
</reference>
<dbReference type="STRING" id="796620.VIBC2010_04989"/>
<dbReference type="AlphaFoldDB" id="E3BKC1"/>
<evidence type="ECO:0000313" key="2">
    <source>
        <dbReference type="Proteomes" id="UP000002943"/>
    </source>
</evidence>
<accession>E3BKC1</accession>
<keyword evidence="2" id="KW-1185">Reference proteome</keyword>